<evidence type="ECO:0000313" key="1">
    <source>
        <dbReference type="EMBL" id="MEI2457464.1"/>
    </source>
</evidence>
<name>A0AAU8MVE5_9GAMM</name>
<reference evidence="2" key="2">
    <citation type="submission" date="2024-06" db="EMBL/GenBank/DDBJ databases">
        <authorList>
            <person name="Li S."/>
        </authorList>
    </citation>
    <scope>NUCLEOTIDE SEQUENCE</scope>
    <source>
        <strain evidence="2">SR10</strain>
    </source>
</reference>
<accession>A0AAU8MVE5</accession>
<organism evidence="2">
    <name type="scientific">Lysobacter firmicutimachus</name>
    <dbReference type="NCBI Taxonomy" id="1792846"/>
    <lineage>
        <taxon>Bacteria</taxon>
        <taxon>Pseudomonadati</taxon>
        <taxon>Pseudomonadota</taxon>
        <taxon>Gammaproteobacteria</taxon>
        <taxon>Lysobacterales</taxon>
        <taxon>Lysobacteraceae</taxon>
        <taxon>Lysobacter</taxon>
    </lineage>
</organism>
<dbReference type="EMBL" id="JBANDL010000002">
    <property type="protein sequence ID" value="MEI2457464.1"/>
    <property type="molecule type" value="Genomic_DNA"/>
</dbReference>
<dbReference type="RefSeq" id="WP_064749869.1">
    <property type="nucleotide sequence ID" value="NZ_CP159925.1"/>
</dbReference>
<gene>
    <name evidence="2" type="ORF">ABU614_06515</name>
    <name evidence="1" type="ORF">V2J18_22655</name>
</gene>
<dbReference type="Proteomes" id="UP001387215">
    <property type="component" value="Unassembled WGS sequence"/>
</dbReference>
<sequence length="84" mass="9458">MSKHLLMLTTVSGRASSVDVVGDLARRAMARVPEVRNFRIERQTELEATVSFETDRSDWPGRLVPELKSSGLVLIYAELSDWLP</sequence>
<protein>
    <submittedName>
        <fullName evidence="2">Uncharacterized protein</fullName>
    </submittedName>
</protein>
<evidence type="ECO:0000313" key="2">
    <source>
        <dbReference type="EMBL" id="XCO76435.1"/>
    </source>
</evidence>
<proteinExistence type="predicted"/>
<dbReference type="EMBL" id="CP159925">
    <property type="protein sequence ID" value="XCO76435.1"/>
    <property type="molecule type" value="Genomic_DNA"/>
</dbReference>
<dbReference type="AlphaFoldDB" id="A0AAU8MVE5"/>
<keyword evidence="3" id="KW-1185">Reference proteome</keyword>
<reference evidence="1 3" key="1">
    <citation type="submission" date="2024-02" db="EMBL/GenBank/DDBJ databases">
        <title>Lysobacter Genome Sequencing and Mining.</title>
        <authorList>
            <person name="Bierman J."/>
            <person name="Walker M.C."/>
        </authorList>
    </citation>
    <scope>NUCLEOTIDE SEQUENCE [LARGE SCALE GENOMIC DNA]</scope>
    <source>
        <strain evidence="1 3">PB6250</strain>
    </source>
</reference>
<evidence type="ECO:0000313" key="3">
    <source>
        <dbReference type="Proteomes" id="UP001387215"/>
    </source>
</evidence>